<evidence type="ECO:0000256" key="2">
    <source>
        <dbReference type="ARBA" id="ARBA00022448"/>
    </source>
</evidence>
<dbReference type="AlphaFoldDB" id="A0A930DLX2"/>
<reference evidence="11" key="1">
    <citation type="submission" date="2020-04" db="EMBL/GenBank/DDBJ databases">
        <title>Deep metagenomics examines the oral microbiome during advanced dental caries in children, revealing novel taxa and co-occurrences with host molecules.</title>
        <authorList>
            <person name="Baker J.L."/>
            <person name="Morton J.T."/>
            <person name="Dinis M."/>
            <person name="Alvarez R."/>
            <person name="Tran N.C."/>
            <person name="Knight R."/>
            <person name="Edlund A."/>
        </authorList>
    </citation>
    <scope>NUCLEOTIDE SEQUENCE</scope>
    <source>
        <strain evidence="11">JCVI_24_bin.2</strain>
    </source>
</reference>
<keyword evidence="4" id="KW-0997">Cell inner membrane</keyword>
<sequence>MVTQQIINGLALGMGYALIAVGYSLVFGILRLVNFSHGAIYAFGAEMAMVFIGMQFGIVPGIIAAMLLTGILGITIDKVALEPLRKKKSPPIASLITTIGISNIITNLLIIFLGSEKRNFPSVFGEGTVMLGKFPISITQIMMFVVSVLLMGILMFIVFKTKIGLAM</sequence>
<keyword evidence="6" id="KW-0029">Amino-acid transport</keyword>
<feature type="transmembrane region" description="Helical" evidence="10">
    <location>
        <begin position="92"/>
        <end position="114"/>
    </location>
</feature>
<dbReference type="GO" id="GO:0042941">
    <property type="term" value="P:D-alanine transmembrane transport"/>
    <property type="evidence" value="ECO:0007669"/>
    <property type="project" value="TreeGrafter"/>
</dbReference>
<evidence type="ECO:0000256" key="3">
    <source>
        <dbReference type="ARBA" id="ARBA00022475"/>
    </source>
</evidence>
<dbReference type="PANTHER" id="PTHR11795:SF371">
    <property type="entry name" value="HIGH-AFFINITY BRANCHED-CHAIN AMINO ACID TRANSPORT SYSTEM PERMEASE PROTEIN LIVH"/>
    <property type="match status" value="1"/>
</dbReference>
<gene>
    <name evidence="11" type="ORF">HXM93_02085</name>
</gene>
<feature type="non-terminal residue" evidence="11">
    <location>
        <position position="167"/>
    </location>
</feature>
<dbReference type="InterPro" id="IPR052157">
    <property type="entry name" value="BCAA_transport_permease"/>
</dbReference>
<dbReference type="GO" id="GO:0015190">
    <property type="term" value="F:L-leucine transmembrane transporter activity"/>
    <property type="evidence" value="ECO:0007669"/>
    <property type="project" value="TreeGrafter"/>
</dbReference>
<keyword evidence="2" id="KW-0813">Transport</keyword>
<evidence type="ECO:0000256" key="8">
    <source>
        <dbReference type="ARBA" id="ARBA00023136"/>
    </source>
</evidence>
<evidence type="ECO:0000256" key="9">
    <source>
        <dbReference type="ARBA" id="ARBA00037998"/>
    </source>
</evidence>
<evidence type="ECO:0000256" key="10">
    <source>
        <dbReference type="SAM" id="Phobius"/>
    </source>
</evidence>
<comment type="caution">
    <text evidence="11">The sequence shown here is derived from an EMBL/GenBank/DDBJ whole genome shotgun (WGS) entry which is preliminary data.</text>
</comment>
<dbReference type="CDD" id="cd06582">
    <property type="entry name" value="TM_PBP1_LivH_like"/>
    <property type="match status" value="1"/>
</dbReference>
<accession>A0A930DLX2</accession>
<evidence type="ECO:0000256" key="5">
    <source>
        <dbReference type="ARBA" id="ARBA00022692"/>
    </source>
</evidence>
<evidence type="ECO:0000256" key="6">
    <source>
        <dbReference type="ARBA" id="ARBA00022970"/>
    </source>
</evidence>
<feature type="transmembrane region" description="Helical" evidence="10">
    <location>
        <begin position="6"/>
        <end position="26"/>
    </location>
</feature>
<dbReference type="InterPro" id="IPR001851">
    <property type="entry name" value="ABC_transp_permease"/>
</dbReference>
<dbReference type="GO" id="GO:0015188">
    <property type="term" value="F:L-isoleucine transmembrane transporter activity"/>
    <property type="evidence" value="ECO:0007669"/>
    <property type="project" value="TreeGrafter"/>
</dbReference>
<dbReference type="GO" id="GO:1903806">
    <property type="term" value="P:L-isoleucine import across plasma membrane"/>
    <property type="evidence" value="ECO:0007669"/>
    <property type="project" value="TreeGrafter"/>
</dbReference>
<dbReference type="PANTHER" id="PTHR11795">
    <property type="entry name" value="BRANCHED-CHAIN AMINO ACID TRANSPORT SYSTEM PERMEASE PROTEIN LIVH"/>
    <property type="match status" value="1"/>
</dbReference>
<protein>
    <submittedName>
        <fullName evidence="11">Branched-chain amino acid ABC transporter permease</fullName>
    </submittedName>
</protein>
<keyword evidence="5 10" id="KW-0812">Transmembrane</keyword>
<dbReference type="GO" id="GO:0015192">
    <property type="term" value="F:L-phenylalanine transmembrane transporter activity"/>
    <property type="evidence" value="ECO:0007669"/>
    <property type="project" value="TreeGrafter"/>
</dbReference>
<dbReference type="GO" id="GO:0005304">
    <property type="term" value="F:L-valine transmembrane transporter activity"/>
    <property type="evidence" value="ECO:0007669"/>
    <property type="project" value="TreeGrafter"/>
</dbReference>
<evidence type="ECO:0000256" key="1">
    <source>
        <dbReference type="ARBA" id="ARBA00004651"/>
    </source>
</evidence>
<proteinExistence type="inferred from homology"/>
<comment type="similarity">
    <text evidence="9">Belongs to the binding-protein-dependent transport system permease family. LivHM subfamily.</text>
</comment>
<evidence type="ECO:0000313" key="12">
    <source>
        <dbReference type="Proteomes" id="UP000709351"/>
    </source>
</evidence>
<dbReference type="EMBL" id="JABZRD010000089">
    <property type="protein sequence ID" value="MBF1283313.1"/>
    <property type="molecule type" value="Genomic_DNA"/>
</dbReference>
<dbReference type="Proteomes" id="UP000709351">
    <property type="component" value="Unassembled WGS sequence"/>
</dbReference>
<dbReference type="Pfam" id="PF02653">
    <property type="entry name" value="BPD_transp_2"/>
    <property type="match status" value="1"/>
</dbReference>
<keyword evidence="3" id="KW-1003">Cell membrane</keyword>
<comment type="subcellular location">
    <subcellularLocation>
        <location evidence="1">Cell membrane</location>
        <topology evidence="1">Multi-pass membrane protein</topology>
    </subcellularLocation>
</comment>
<evidence type="ECO:0000256" key="4">
    <source>
        <dbReference type="ARBA" id="ARBA00022519"/>
    </source>
</evidence>
<dbReference type="GO" id="GO:0015808">
    <property type="term" value="P:L-alanine transport"/>
    <property type="evidence" value="ECO:0007669"/>
    <property type="project" value="TreeGrafter"/>
</dbReference>
<feature type="transmembrane region" description="Helical" evidence="10">
    <location>
        <begin position="134"/>
        <end position="159"/>
    </location>
</feature>
<keyword evidence="7 10" id="KW-1133">Transmembrane helix</keyword>
<dbReference type="GO" id="GO:0005886">
    <property type="term" value="C:plasma membrane"/>
    <property type="evidence" value="ECO:0007669"/>
    <property type="project" value="UniProtKB-SubCell"/>
</dbReference>
<keyword evidence="8 10" id="KW-0472">Membrane</keyword>
<organism evidence="11 12">
    <name type="scientific">Oribacterium parvum</name>
    <dbReference type="NCBI Taxonomy" id="1501329"/>
    <lineage>
        <taxon>Bacteria</taxon>
        <taxon>Bacillati</taxon>
        <taxon>Bacillota</taxon>
        <taxon>Clostridia</taxon>
        <taxon>Lachnospirales</taxon>
        <taxon>Lachnospiraceae</taxon>
        <taxon>Oribacterium</taxon>
    </lineage>
</organism>
<evidence type="ECO:0000256" key="7">
    <source>
        <dbReference type="ARBA" id="ARBA00022989"/>
    </source>
</evidence>
<evidence type="ECO:0000313" key="11">
    <source>
        <dbReference type="EMBL" id="MBF1283313.1"/>
    </source>
</evidence>
<name>A0A930DLX2_9FIRM</name>